<dbReference type="AlphaFoldDB" id="S7PQG6"/>
<dbReference type="Proteomes" id="UP000052978">
    <property type="component" value="Unassembled WGS sequence"/>
</dbReference>
<dbReference type="PANTHER" id="PTHR36687">
    <property type="entry name" value="GLUTAMATE RECEPTOR IONOTROPIC, DELTA-2-RELATED"/>
    <property type="match status" value="1"/>
</dbReference>
<keyword evidence="3" id="KW-1185">Reference proteome</keyword>
<dbReference type="EMBL" id="KE163061">
    <property type="protein sequence ID" value="EPQ10707.1"/>
    <property type="molecule type" value="Genomic_DNA"/>
</dbReference>
<evidence type="ECO:0000313" key="3">
    <source>
        <dbReference type="Proteomes" id="UP000052978"/>
    </source>
</evidence>
<keyword evidence="2" id="KW-0675">Receptor</keyword>
<reference evidence="2 3" key="1">
    <citation type="journal article" date="2013" name="Nat. Commun.">
        <title>Genome analysis reveals insights into physiology and longevity of the Brandt's bat Myotis brandtii.</title>
        <authorList>
            <person name="Seim I."/>
            <person name="Fang X."/>
            <person name="Xiong Z."/>
            <person name="Lobanov A.V."/>
            <person name="Huang Z."/>
            <person name="Ma S."/>
            <person name="Feng Y."/>
            <person name="Turanov A.A."/>
            <person name="Zhu Y."/>
            <person name="Lenz T.L."/>
            <person name="Gerashchenko M.V."/>
            <person name="Fan D."/>
            <person name="Hee Yim S."/>
            <person name="Yao X."/>
            <person name="Jordan D."/>
            <person name="Xiong Y."/>
            <person name="Ma Y."/>
            <person name="Lyapunov A.N."/>
            <person name="Chen G."/>
            <person name="Kulakova O.I."/>
            <person name="Sun Y."/>
            <person name="Lee S.G."/>
            <person name="Bronson R.T."/>
            <person name="Moskalev A.A."/>
            <person name="Sunyaev S.R."/>
            <person name="Zhang G."/>
            <person name="Krogh A."/>
            <person name="Wang J."/>
            <person name="Gladyshev V.N."/>
        </authorList>
    </citation>
    <scope>NUCLEOTIDE SEQUENCE [LARGE SCALE GENOMIC DNA]</scope>
</reference>
<feature type="region of interest" description="Disordered" evidence="1">
    <location>
        <begin position="1"/>
        <end position="27"/>
    </location>
</feature>
<protein>
    <submittedName>
        <fullName evidence="2">Glutamate receptor delta-1 subunit</fullName>
    </submittedName>
</protein>
<dbReference type="Gene3D" id="3.40.50.2300">
    <property type="match status" value="1"/>
</dbReference>
<gene>
    <name evidence="2" type="ORF">D623_10020053</name>
</gene>
<dbReference type="InterPro" id="IPR043373">
    <property type="entry name" value="IGluR_D"/>
</dbReference>
<dbReference type="PANTHER" id="PTHR36687:SF2">
    <property type="entry name" value="GLUTAMATE RECEPTOR IONOTROPIC, DELTA-1"/>
    <property type="match status" value="1"/>
</dbReference>
<organism evidence="2 3">
    <name type="scientific">Myotis brandtii</name>
    <name type="common">Brandt's bat</name>
    <dbReference type="NCBI Taxonomy" id="109478"/>
    <lineage>
        <taxon>Eukaryota</taxon>
        <taxon>Metazoa</taxon>
        <taxon>Chordata</taxon>
        <taxon>Craniata</taxon>
        <taxon>Vertebrata</taxon>
        <taxon>Euteleostomi</taxon>
        <taxon>Mammalia</taxon>
        <taxon>Eutheria</taxon>
        <taxon>Laurasiatheria</taxon>
        <taxon>Chiroptera</taxon>
        <taxon>Yangochiroptera</taxon>
        <taxon>Vespertilionidae</taxon>
        <taxon>Myotis</taxon>
    </lineage>
</organism>
<accession>S7PQG6</accession>
<name>S7PQG6_MYOBR</name>
<evidence type="ECO:0000313" key="2">
    <source>
        <dbReference type="EMBL" id="EPQ10707.1"/>
    </source>
</evidence>
<sequence>MSRKLGTLPEAAQHVSHGPRAWATSPPLLEELGRPCSKLRPRSSPGGAIFEENAAKDDRVFQLAISDLSLNDDILQSEKITYSIKVIEANNPFQAVQEGTSAAVLSEHVLGHFFRFLLEEAKGALWHSELHLLTADRLSFCVLIDAKSPPRSLLPYMAFS</sequence>
<proteinExistence type="predicted"/>
<evidence type="ECO:0000256" key="1">
    <source>
        <dbReference type="SAM" id="MobiDB-lite"/>
    </source>
</evidence>